<comment type="caution">
    <text evidence="2">The sequence shown here is derived from an EMBL/GenBank/DDBJ whole genome shotgun (WGS) entry which is preliminary data.</text>
</comment>
<dbReference type="OrthoDB" id="5416147at2"/>
<name>A0A1A5J3B6_RHILI</name>
<dbReference type="EMBL" id="LZTJ01000031">
    <property type="protein sequence ID" value="OBP72720.1"/>
    <property type="molecule type" value="Genomic_DNA"/>
</dbReference>
<organism evidence="2 3">
    <name type="scientific">Rhizobium loti</name>
    <name type="common">Mesorhizobium loti</name>
    <dbReference type="NCBI Taxonomy" id="381"/>
    <lineage>
        <taxon>Bacteria</taxon>
        <taxon>Pseudomonadati</taxon>
        <taxon>Pseudomonadota</taxon>
        <taxon>Alphaproteobacteria</taxon>
        <taxon>Hyphomicrobiales</taxon>
        <taxon>Phyllobacteriaceae</taxon>
        <taxon>Mesorhizobium</taxon>
    </lineage>
</organism>
<evidence type="ECO:0000259" key="1">
    <source>
        <dbReference type="Pfam" id="PF12146"/>
    </source>
</evidence>
<evidence type="ECO:0000313" key="3">
    <source>
        <dbReference type="Proteomes" id="UP000093748"/>
    </source>
</evidence>
<feature type="domain" description="Serine aminopeptidase S33" evidence="1">
    <location>
        <begin position="79"/>
        <end position="280"/>
    </location>
</feature>
<protein>
    <submittedName>
        <fullName evidence="2">Lysophospholipase</fullName>
    </submittedName>
</protein>
<dbReference type="SUPFAM" id="SSF53474">
    <property type="entry name" value="alpha/beta-Hydrolases"/>
    <property type="match status" value="1"/>
</dbReference>
<dbReference type="Gene3D" id="3.40.50.1820">
    <property type="entry name" value="alpha/beta hydrolase"/>
    <property type="match status" value="1"/>
</dbReference>
<dbReference type="GeneID" id="66684171"/>
<dbReference type="Proteomes" id="UP000093748">
    <property type="component" value="Unassembled WGS sequence"/>
</dbReference>
<accession>A0A1A5J3B6</accession>
<reference evidence="3" key="1">
    <citation type="submission" date="2016-06" db="EMBL/GenBank/DDBJ databases">
        <title>NZP2037 Pacbio-Illumina hybrid assembly.</title>
        <authorList>
            <person name="Ramsay J.P."/>
        </authorList>
    </citation>
    <scope>NUCLEOTIDE SEQUENCE [LARGE SCALE GENOMIC DNA]</scope>
    <source>
        <strain evidence="3">R7ANS::ICEMlSym2042</strain>
    </source>
</reference>
<dbReference type="Pfam" id="PF12146">
    <property type="entry name" value="Hydrolase_4"/>
    <property type="match status" value="1"/>
</dbReference>
<dbReference type="InterPro" id="IPR029058">
    <property type="entry name" value="AB_hydrolase_fold"/>
</dbReference>
<dbReference type="InterPro" id="IPR022742">
    <property type="entry name" value="Hydrolase_4"/>
</dbReference>
<dbReference type="RefSeq" id="WP_032930199.1">
    <property type="nucleotide sequence ID" value="NZ_LZTH01000044.1"/>
</dbReference>
<dbReference type="AlphaFoldDB" id="A0A1A5J3B6"/>
<evidence type="ECO:0000313" key="2">
    <source>
        <dbReference type="EMBL" id="OBP72720.1"/>
    </source>
</evidence>
<sequence>MGRRIVLAVLALVAVLALAFVYGPRVPVNTTIRFDPSVIGDDPQAYVAKEEAAVPGIRDGLEKEIVWANPMVHAKTPLSIVYIHGFSASKGEVRPLADDVADLLDANLFYTRLTGHGQDGAAMTQGSVNAWINDYEEALAIGRAIGDKVIVISTSTGGSLAAWAATQPGASNGVAAIAFISPNFGVKASGAEILTMPWGKQIAELVIGKERSFVARNALHQKFWTTRYPVAATLPMQALTELAYRAPVEKADIPALFIFSDSDRVVRPDRTREIAGRWGAPHELVPVDDTGDPDNHVIAGDVLSPSTTTFLAQRIAVWVEAVAK</sequence>
<gene>
    <name evidence="2" type="ORF">BAE39_19405</name>
</gene>
<proteinExistence type="predicted"/>